<evidence type="ECO:0000313" key="2">
    <source>
        <dbReference type="Proteomes" id="UP000789706"/>
    </source>
</evidence>
<evidence type="ECO:0000313" key="1">
    <source>
        <dbReference type="EMBL" id="CAG8606607.1"/>
    </source>
</evidence>
<dbReference type="EMBL" id="CAJVPK010002116">
    <property type="protein sequence ID" value="CAG8606607.1"/>
    <property type="molecule type" value="Genomic_DNA"/>
</dbReference>
<accession>A0A9N9GJJ2</accession>
<reference evidence="1" key="1">
    <citation type="submission" date="2021-06" db="EMBL/GenBank/DDBJ databases">
        <authorList>
            <person name="Kallberg Y."/>
            <person name="Tangrot J."/>
            <person name="Rosling A."/>
        </authorList>
    </citation>
    <scope>NUCLEOTIDE SEQUENCE</scope>
    <source>
        <strain evidence="1">AZ414A</strain>
    </source>
</reference>
<name>A0A9N9GJJ2_9GLOM</name>
<protein>
    <submittedName>
        <fullName evidence="1">9143_t:CDS:1</fullName>
    </submittedName>
</protein>
<dbReference type="AlphaFoldDB" id="A0A9N9GJJ2"/>
<proteinExistence type="predicted"/>
<gene>
    <name evidence="1" type="ORF">DEBURN_LOCUS9777</name>
</gene>
<dbReference type="Proteomes" id="UP000789706">
    <property type="component" value="Unassembled WGS sequence"/>
</dbReference>
<keyword evidence="2" id="KW-1185">Reference proteome</keyword>
<organism evidence="1 2">
    <name type="scientific">Diversispora eburnea</name>
    <dbReference type="NCBI Taxonomy" id="1213867"/>
    <lineage>
        <taxon>Eukaryota</taxon>
        <taxon>Fungi</taxon>
        <taxon>Fungi incertae sedis</taxon>
        <taxon>Mucoromycota</taxon>
        <taxon>Glomeromycotina</taxon>
        <taxon>Glomeromycetes</taxon>
        <taxon>Diversisporales</taxon>
        <taxon>Diversisporaceae</taxon>
        <taxon>Diversispora</taxon>
    </lineage>
</organism>
<sequence length="127" mass="14464">MSFEISGPQLIEDVEVASGNDFNLFGEEMNSPTNSLIEGIIFQDGVVTFDIFSEYLNRVYFLCYETENAEVHANYANHFALITYFQLGNSFSRLEVPLQYNNRHNSQEALNSEVENQISHENPNLGT</sequence>
<comment type="caution">
    <text evidence="1">The sequence shown here is derived from an EMBL/GenBank/DDBJ whole genome shotgun (WGS) entry which is preliminary data.</text>
</comment>